<dbReference type="EMBL" id="CAADFO010000022">
    <property type="protein sequence ID" value="VFK26615.1"/>
    <property type="molecule type" value="Genomic_DNA"/>
</dbReference>
<reference evidence="3" key="1">
    <citation type="submission" date="2019-02" db="EMBL/GenBank/DDBJ databases">
        <authorList>
            <person name="Gruber-Vodicka R. H."/>
            <person name="Seah K. B. B."/>
        </authorList>
    </citation>
    <scope>NUCLEOTIDE SEQUENCE</scope>
    <source>
        <strain evidence="3">BECK_BZ197</strain>
        <strain evidence="5">BECK_BZ198</strain>
        <strain evidence="4">BECK_BZ199</strain>
    </source>
</reference>
<dbReference type="EMBL" id="CAADGH010000111">
    <property type="protein sequence ID" value="VFK77218.1"/>
    <property type="molecule type" value="Genomic_DNA"/>
</dbReference>
<keyword evidence="2" id="KW-0472">Membrane</keyword>
<evidence type="ECO:0000256" key="1">
    <source>
        <dbReference type="SAM" id="Coils"/>
    </source>
</evidence>
<keyword evidence="2" id="KW-0812">Transmembrane</keyword>
<sequence>MKIIFPILLLFLGLSFLDIVSADQKRLIPIPLEELRKLEKDLLAEREALLKKQKELEMKEHLYQVGFYVTLFTSIGGLFGFLLQFLIQLPNRRLEKRLKELEIIEKKTS</sequence>
<dbReference type="EMBL" id="CAADFQ010000108">
    <property type="protein sequence ID" value="VFK35267.1"/>
    <property type="molecule type" value="Genomic_DNA"/>
</dbReference>
<gene>
    <name evidence="3" type="ORF">BECKMB1821G_GA0114241_10223</name>
    <name evidence="5" type="ORF">BECKMB1821H_GA0114242_11116</name>
    <name evidence="4" type="ORF">BECKMB1821I_GA0114274_11086</name>
</gene>
<evidence type="ECO:0000313" key="4">
    <source>
        <dbReference type="EMBL" id="VFK35267.1"/>
    </source>
</evidence>
<evidence type="ECO:0000313" key="3">
    <source>
        <dbReference type="EMBL" id="VFK26615.1"/>
    </source>
</evidence>
<dbReference type="AlphaFoldDB" id="A0A450XBF9"/>
<feature type="coiled-coil region" evidence="1">
    <location>
        <begin position="32"/>
        <end position="59"/>
    </location>
</feature>
<evidence type="ECO:0000256" key="2">
    <source>
        <dbReference type="SAM" id="Phobius"/>
    </source>
</evidence>
<keyword evidence="2" id="KW-1133">Transmembrane helix</keyword>
<proteinExistence type="predicted"/>
<feature type="transmembrane region" description="Helical" evidence="2">
    <location>
        <begin position="65"/>
        <end position="87"/>
    </location>
</feature>
<protein>
    <submittedName>
        <fullName evidence="3">Uncharacterized protein</fullName>
    </submittedName>
</protein>
<evidence type="ECO:0000313" key="5">
    <source>
        <dbReference type="EMBL" id="VFK77218.1"/>
    </source>
</evidence>
<accession>A0A450XBF9</accession>
<name>A0A450XBF9_9GAMM</name>
<organism evidence="3">
    <name type="scientific">Candidatus Kentrum sp. MB</name>
    <dbReference type="NCBI Taxonomy" id="2138164"/>
    <lineage>
        <taxon>Bacteria</taxon>
        <taxon>Pseudomonadati</taxon>
        <taxon>Pseudomonadota</taxon>
        <taxon>Gammaproteobacteria</taxon>
        <taxon>Candidatus Kentrum</taxon>
    </lineage>
</organism>
<keyword evidence="1" id="KW-0175">Coiled coil</keyword>